<dbReference type="EMBL" id="JAAALK010000287">
    <property type="protein sequence ID" value="KAG8059150.1"/>
    <property type="molecule type" value="Genomic_DNA"/>
</dbReference>
<comment type="caution">
    <text evidence="1">The sequence shown here is derived from an EMBL/GenBank/DDBJ whole genome shotgun (WGS) entry which is preliminary data.</text>
</comment>
<name>A0A8J5RGP8_ZIZPA</name>
<dbReference type="AlphaFoldDB" id="A0A8J5RGP8"/>
<accession>A0A8J5RGP8</accession>
<gene>
    <name evidence="1" type="ORF">GUJ93_ZPchr0002g24256</name>
</gene>
<protein>
    <submittedName>
        <fullName evidence="1">Uncharacterized protein</fullName>
    </submittedName>
</protein>
<keyword evidence="2" id="KW-1185">Reference proteome</keyword>
<reference evidence="1" key="1">
    <citation type="journal article" date="2021" name="bioRxiv">
        <title>Whole Genome Assembly and Annotation of Northern Wild Rice, Zizania palustris L., Supports a Whole Genome Duplication in the Zizania Genus.</title>
        <authorList>
            <person name="Haas M."/>
            <person name="Kono T."/>
            <person name="Macchietto M."/>
            <person name="Millas R."/>
            <person name="McGilp L."/>
            <person name="Shao M."/>
            <person name="Duquette J."/>
            <person name="Hirsch C.N."/>
            <person name="Kimball J."/>
        </authorList>
    </citation>
    <scope>NUCLEOTIDE SEQUENCE</scope>
    <source>
        <tissue evidence="1">Fresh leaf tissue</tissue>
    </source>
</reference>
<evidence type="ECO:0000313" key="2">
    <source>
        <dbReference type="Proteomes" id="UP000729402"/>
    </source>
</evidence>
<dbReference type="Proteomes" id="UP000729402">
    <property type="component" value="Unassembled WGS sequence"/>
</dbReference>
<dbReference type="OrthoDB" id="1734229at2759"/>
<evidence type="ECO:0000313" key="1">
    <source>
        <dbReference type="EMBL" id="KAG8059150.1"/>
    </source>
</evidence>
<proteinExistence type="predicted"/>
<sequence length="275" mass="30446">MDTAAAQCLLRIPTGECWRQLRHCWSNVCLHKFTLDFLNKVANCLEKDNVSAWASSSPRRRASKLTMRALRHISAPTHVLGKVDDENVVLRVCHGELIGHLQALCGVLDILQVVGAPSTSRTLYSAPASLLDRTLHTIYNGINWTDPDQSPEKDNATFQQAMMLAGSELAESVHFHIDSAHGNFICLTLKRSLKLILSLSMYCISHDSREVGAQNGDWKMAVPMPWCEDSSESEEREIALLPRSPHGFGWLRPAIGVIEVSQNIVQVIEALAQAG</sequence>
<reference evidence="1" key="2">
    <citation type="submission" date="2021-02" db="EMBL/GenBank/DDBJ databases">
        <authorList>
            <person name="Kimball J.A."/>
            <person name="Haas M.W."/>
            <person name="Macchietto M."/>
            <person name="Kono T."/>
            <person name="Duquette J."/>
            <person name="Shao M."/>
        </authorList>
    </citation>
    <scope>NUCLEOTIDE SEQUENCE</scope>
    <source>
        <tissue evidence="1">Fresh leaf tissue</tissue>
    </source>
</reference>
<organism evidence="1 2">
    <name type="scientific">Zizania palustris</name>
    <name type="common">Northern wild rice</name>
    <dbReference type="NCBI Taxonomy" id="103762"/>
    <lineage>
        <taxon>Eukaryota</taxon>
        <taxon>Viridiplantae</taxon>
        <taxon>Streptophyta</taxon>
        <taxon>Embryophyta</taxon>
        <taxon>Tracheophyta</taxon>
        <taxon>Spermatophyta</taxon>
        <taxon>Magnoliopsida</taxon>
        <taxon>Liliopsida</taxon>
        <taxon>Poales</taxon>
        <taxon>Poaceae</taxon>
        <taxon>BOP clade</taxon>
        <taxon>Oryzoideae</taxon>
        <taxon>Oryzeae</taxon>
        <taxon>Zizaniinae</taxon>
        <taxon>Zizania</taxon>
    </lineage>
</organism>